<proteinExistence type="predicted"/>
<feature type="transmembrane region" description="Helical" evidence="7">
    <location>
        <begin position="183"/>
        <end position="202"/>
    </location>
</feature>
<keyword evidence="5 9" id="KW-0560">Oxidoreductase</keyword>
<dbReference type="Pfam" id="PF02665">
    <property type="entry name" value="Nitrate_red_gam"/>
    <property type="match status" value="1"/>
</dbReference>
<name>A0A811T8C0_9EURY</name>
<dbReference type="SUPFAM" id="SSF103501">
    <property type="entry name" value="Respiratory nitrate reductase 1 gamma chain"/>
    <property type="match status" value="1"/>
</dbReference>
<evidence type="ECO:0000256" key="3">
    <source>
        <dbReference type="ARBA" id="ARBA00022692"/>
    </source>
</evidence>
<sequence length="269" mass="30262">MTDGLLIFGKTIWNMLFIDWRIMAVSAVVAVIVFLLGVYLQLKKWGEGSRAYGGPSQGGSVWAFLKTLVHGIREESGSKVINILVMDVFLQRRTFKADKLRWFMHICILYGWIGLAFFSMAVTTSYEMYGVFVANDHEMFPNAWIMLEPVFDFLSYMLLIGIAIAFGRRLFGKTTRVASDGTDWILIALLIIVVASGFYAQYLRETTDITVRMLTSEYPAGYYGSFGNSFTIFHEVFSLFAMVAYIPYSKFTHIIASPLAILASGGGKK</sequence>
<feature type="transmembrane region" description="Helical" evidence="7">
    <location>
        <begin position="102"/>
        <end position="122"/>
    </location>
</feature>
<dbReference type="InterPro" id="IPR036197">
    <property type="entry name" value="NarG-like_sf"/>
</dbReference>
<evidence type="ECO:0000313" key="9">
    <source>
        <dbReference type="EMBL" id="CAD6490847.1"/>
    </source>
</evidence>
<comment type="subcellular location">
    <subcellularLocation>
        <location evidence="1">Cell membrane</location>
        <topology evidence="1">Multi-pass membrane protein</topology>
    </subcellularLocation>
</comment>
<reference evidence="9" key="1">
    <citation type="submission" date="2020-10" db="EMBL/GenBank/DDBJ databases">
        <authorList>
            <person name="Hahn C.J."/>
            <person name="Laso-Perez R."/>
            <person name="Vulcano F."/>
            <person name="Vaziourakis K.-M."/>
            <person name="Stokke R."/>
            <person name="Steen I.H."/>
            <person name="Teske A."/>
            <person name="Boetius A."/>
            <person name="Liebeke M."/>
            <person name="Amann R."/>
            <person name="Knittel K."/>
        </authorList>
    </citation>
    <scope>NUCLEOTIDE SEQUENCE</scope>
    <source>
        <strain evidence="9">Gfbio:e3339647-f889-4370-9287-4fb5cb688e4c:AG392M11_GoMArc1</strain>
    </source>
</reference>
<dbReference type="EMBL" id="CAJHIQ010000001">
    <property type="protein sequence ID" value="CAD6490847.1"/>
    <property type="molecule type" value="Genomic_DNA"/>
</dbReference>
<dbReference type="AlphaFoldDB" id="A0A811T8C0"/>
<protein>
    <submittedName>
        <fullName evidence="9">CoB--CoM heterodisulfide reductase subunit E</fullName>
        <ecNumber evidence="9">1.8.98.1</ecNumber>
    </submittedName>
</protein>
<dbReference type="InterPro" id="IPR023234">
    <property type="entry name" value="NarG-like_domain"/>
</dbReference>
<evidence type="ECO:0000256" key="1">
    <source>
        <dbReference type="ARBA" id="ARBA00004651"/>
    </source>
</evidence>
<feature type="transmembrane region" description="Helical" evidence="7">
    <location>
        <begin position="153"/>
        <end position="171"/>
    </location>
</feature>
<feature type="transmembrane region" description="Helical" evidence="7">
    <location>
        <begin position="222"/>
        <end position="246"/>
    </location>
</feature>
<evidence type="ECO:0000259" key="8">
    <source>
        <dbReference type="Pfam" id="PF02665"/>
    </source>
</evidence>
<evidence type="ECO:0000256" key="6">
    <source>
        <dbReference type="ARBA" id="ARBA00023136"/>
    </source>
</evidence>
<accession>A0A811T8C0</accession>
<keyword evidence="6 7" id="KW-0472">Membrane</keyword>
<comment type="caution">
    <text evidence="9">The sequence shown here is derived from an EMBL/GenBank/DDBJ whole genome shotgun (WGS) entry which is preliminary data.</text>
</comment>
<keyword evidence="4 7" id="KW-1133">Transmembrane helix</keyword>
<evidence type="ECO:0000256" key="5">
    <source>
        <dbReference type="ARBA" id="ARBA00023002"/>
    </source>
</evidence>
<dbReference type="Gene3D" id="1.20.950.20">
    <property type="entry name" value="Transmembrane di-heme cytochromes, Chain C"/>
    <property type="match status" value="1"/>
</dbReference>
<dbReference type="GO" id="GO:0051912">
    <property type="term" value="F:CoB--CoM heterodisulfide reductase activity"/>
    <property type="evidence" value="ECO:0007669"/>
    <property type="project" value="UniProtKB-EC"/>
</dbReference>
<dbReference type="EC" id="1.8.98.1" evidence="9"/>
<feature type="domain" description="NarG-like" evidence="8">
    <location>
        <begin position="154"/>
        <end position="262"/>
    </location>
</feature>
<evidence type="ECO:0000256" key="4">
    <source>
        <dbReference type="ARBA" id="ARBA00022989"/>
    </source>
</evidence>
<feature type="transmembrane region" description="Helical" evidence="7">
    <location>
        <begin position="20"/>
        <end position="40"/>
    </location>
</feature>
<evidence type="ECO:0000256" key="7">
    <source>
        <dbReference type="SAM" id="Phobius"/>
    </source>
</evidence>
<organism evidence="9 10">
    <name type="scientific">Candidatus Argoarchaeum ethanivorans</name>
    <dbReference type="NCBI Taxonomy" id="2608793"/>
    <lineage>
        <taxon>Archaea</taxon>
        <taxon>Methanobacteriati</taxon>
        <taxon>Methanobacteriota</taxon>
        <taxon>Stenosarchaea group</taxon>
        <taxon>Methanomicrobia</taxon>
        <taxon>Methanosarcinales</taxon>
        <taxon>Methanosarcinales incertae sedis</taxon>
        <taxon>GOM Arc I cluster</taxon>
        <taxon>Candidatus Argoarchaeum</taxon>
    </lineage>
</organism>
<dbReference type="Proteomes" id="UP000639006">
    <property type="component" value="Unassembled WGS sequence"/>
</dbReference>
<dbReference type="GO" id="GO:0005886">
    <property type="term" value="C:plasma membrane"/>
    <property type="evidence" value="ECO:0007669"/>
    <property type="project" value="UniProtKB-SubCell"/>
</dbReference>
<evidence type="ECO:0000256" key="2">
    <source>
        <dbReference type="ARBA" id="ARBA00022475"/>
    </source>
</evidence>
<evidence type="ECO:0000313" key="10">
    <source>
        <dbReference type="Proteomes" id="UP000639006"/>
    </source>
</evidence>
<keyword evidence="3 7" id="KW-0812">Transmembrane</keyword>
<keyword evidence="2" id="KW-1003">Cell membrane</keyword>
<gene>
    <name evidence="9" type="primary">hdrE</name>
    <name evidence="9" type="ORF">DIAAKJNI_00028</name>
</gene>